<dbReference type="Proteomes" id="UP000619788">
    <property type="component" value="Unassembled WGS sequence"/>
</dbReference>
<reference evidence="1 2" key="1">
    <citation type="submission" date="2021-01" db="EMBL/GenBank/DDBJ databases">
        <title>Whole genome shotgun sequence of Planobispora siamensis NBRC 107568.</title>
        <authorList>
            <person name="Komaki H."/>
            <person name="Tamura T."/>
        </authorList>
    </citation>
    <scope>NUCLEOTIDE SEQUENCE [LARGE SCALE GENOMIC DNA]</scope>
    <source>
        <strain evidence="1 2">NBRC 107568</strain>
    </source>
</reference>
<sequence length="100" mass="10191">MVALYSVCVTPQRGQDSVTGGWASDGAASDGGIVMTCPRGLSEPEEYTTIAAMSANVTTPAPSATGQLGRLLWCLPFVGITGASSILVSADYSVPRRPAA</sequence>
<organism evidence="1 2">
    <name type="scientific">Planobispora siamensis</name>
    <dbReference type="NCBI Taxonomy" id="936338"/>
    <lineage>
        <taxon>Bacteria</taxon>
        <taxon>Bacillati</taxon>
        <taxon>Actinomycetota</taxon>
        <taxon>Actinomycetes</taxon>
        <taxon>Streptosporangiales</taxon>
        <taxon>Streptosporangiaceae</taxon>
        <taxon>Planobispora</taxon>
    </lineage>
</organism>
<dbReference type="EMBL" id="BOOJ01000082">
    <property type="protein sequence ID" value="GIH97381.1"/>
    <property type="molecule type" value="Genomic_DNA"/>
</dbReference>
<name>A0A8J3WRZ7_9ACTN</name>
<evidence type="ECO:0000313" key="2">
    <source>
        <dbReference type="Proteomes" id="UP000619788"/>
    </source>
</evidence>
<gene>
    <name evidence="1" type="ORF">Psi01_80110</name>
</gene>
<proteinExistence type="predicted"/>
<accession>A0A8J3WRZ7</accession>
<protein>
    <submittedName>
        <fullName evidence="1">Uncharacterized protein</fullName>
    </submittedName>
</protein>
<comment type="caution">
    <text evidence="1">The sequence shown here is derived from an EMBL/GenBank/DDBJ whole genome shotgun (WGS) entry which is preliminary data.</text>
</comment>
<keyword evidence="2" id="KW-1185">Reference proteome</keyword>
<dbReference type="AlphaFoldDB" id="A0A8J3WRZ7"/>
<evidence type="ECO:0000313" key="1">
    <source>
        <dbReference type="EMBL" id="GIH97381.1"/>
    </source>
</evidence>